<evidence type="ECO:0000313" key="2">
    <source>
        <dbReference type="Proteomes" id="UP001168821"/>
    </source>
</evidence>
<organism evidence="1 2">
    <name type="scientific">Zophobas morio</name>
    <dbReference type="NCBI Taxonomy" id="2755281"/>
    <lineage>
        <taxon>Eukaryota</taxon>
        <taxon>Metazoa</taxon>
        <taxon>Ecdysozoa</taxon>
        <taxon>Arthropoda</taxon>
        <taxon>Hexapoda</taxon>
        <taxon>Insecta</taxon>
        <taxon>Pterygota</taxon>
        <taxon>Neoptera</taxon>
        <taxon>Endopterygota</taxon>
        <taxon>Coleoptera</taxon>
        <taxon>Polyphaga</taxon>
        <taxon>Cucujiformia</taxon>
        <taxon>Tenebrionidae</taxon>
        <taxon>Zophobas</taxon>
    </lineage>
</organism>
<gene>
    <name evidence="1" type="ORF">Zmor_008831</name>
</gene>
<keyword evidence="2" id="KW-1185">Reference proteome</keyword>
<dbReference type="AlphaFoldDB" id="A0AA38M0N4"/>
<name>A0AA38M0N4_9CUCU</name>
<sequence length="120" mass="12589">MTNHTPVTGPFRITVEPIPTGVTLDVGAFVEHVVHDVVAALLNDDTYADRFDALQDMQPQDPHQPERSLPFEELVADLVAVAGTKMPVYGLQALALAGHVEQLAAPVVAALQAAEGGAAA</sequence>
<dbReference type="Proteomes" id="UP001168821">
    <property type="component" value="Unassembled WGS sequence"/>
</dbReference>
<proteinExistence type="predicted"/>
<reference evidence="1" key="1">
    <citation type="journal article" date="2023" name="G3 (Bethesda)">
        <title>Whole genome assemblies of Zophobas morio and Tenebrio molitor.</title>
        <authorList>
            <person name="Kaur S."/>
            <person name="Stinson S.A."/>
            <person name="diCenzo G.C."/>
        </authorList>
    </citation>
    <scope>NUCLEOTIDE SEQUENCE</scope>
    <source>
        <strain evidence="1">QUZm001</strain>
    </source>
</reference>
<evidence type="ECO:0000313" key="1">
    <source>
        <dbReference type="EMBL" id="KAJ3617289.1"/>
    </source>
</evidence>
<accession>A0AA38M0N4</accession>
<comment type="caution">
    <text evidence="1">The sequence shown here is derived from an EMBL/GenBank/DDBJ whole genome shotgun (WGS) entry which is preliminary data.</text>
</comment>
<dbReference type="EMBL" id="JALNTZ010002462">
    <property type="protein sequence ID" value="KAJ3617289.1"/>
    <property type="molecule type" value="Genomic_DNA"/>
</dbReference>
<protein>
    <submittedName>
        <fullName evidence="1">Uncharacterized protein</fullName>
    </submittedName>
</protein>